<evidence type="ECO:0000256" key="17">
    <source>
        <dbReference type="ARBA" id="ARBA00023264"/>
    </source>
</evidence>
<keyword evidence="11 18" id="KW-0812">Transmembrane</keyword>
<comment type="subcellular location">
    <subcellularLocation>
        <location evidence="2">Cell membrane</location>
        <topology evidence="2">Multi-pass membrane protein</topology>
    </subcellularLocation>
</comment>
<evidence type="ECO:0000256" key="6">
    <source>
        <dbReference type="ARBA" id="ARBA00012487"/>
    </source>
</evidence>
<evidence type="ECO:0000256" key="9">
    <source>
        <dbReference type="ARBA" id="ARBA00022516"/>
    </source>
</evidence>
<evidence type="ECO:0000256" key="7">
    <source>
        <dbReference type="ARBA" id="ARBA00019373"/>
    </source>
</evidence>
<dbReference type="EC" id="2.7.7.41" evidence="6 18"/>
<evidence type="ECO:0000256" key="19">
    <source>
        <dbReference type="SAM" id="Phobius"/>
    </source>
</evidence>
<dbReference type="OrthoDB" id="9799199at2"/>
<dbReference type="InterPro" id="IPR000374">
    <property type="entry name" value="PC_trans"/>
</dbReference>
<keyword evidence="17" id="KW-1208">Phospholipid metabolism</keyword>
<evidence type="ECO:0000256" key="3">
    <source>
        <dbReference type="ARBA" id="ARBA00005119"/>
    </source>
</evidence>
<keyword evidence="9" id="KW-0444">Lipid biosynthesis</keyword>
<dbReference type="PROSITE" id="PS01315">
    <property type="entry name" value="CDS"/>
    <property type="match status" value="1"/>
</dbReference>
<comment type="caution">
    <text evidence="20">The sequence shown here is derived from an EMBL/GenBank/DDBJ whole genome shotgun (WGS) entry which is preliminary data.</text>
</comment>
<evidence type="ECO:0000256" key="10">
    <source>
        <dbReference type="ARBA" id="ARBA00022679"/>
    </source>
</evidence>
<evidence type="ECO:0000256" key="11">
    <source>
        <dbReference type="ARBA" id="ARBA00022692"/>
    </source>
</evidence>
<comment type="pathway">
    <text evidence="4">Lipid metabolism.</text>
</comment>
<keyword evidence="13 19" id="KW-1133">Transmembrane helix</keyword>
<dbReference type="UniPathway" id="UPA00557">
    <property type="reaction ID" value="UER00614"/>
</dbReference>
<feature type="transmembrane region" description="Helical" evidence="19">
    <location>
        <begin position="7"/>
        <end position="26"/>
    </location>
</feature>
<dbReference type="RefSeq" id="WP_116468574.1">
    <property type="nucleotide sequence ID" value="NZ_QENQ01000001.1"/>
</dbReference>
<keyword evidence="21" id="KW-1185">Reference proteome</keyword>
<dbReference type="Proteomes" id="UP000245890">
    <property type="component" value="Unassembled WGS sequence"/>
</dbReference>
<evidence type="ECO:0000313" key="20">
    <source>
        <dbReference type="EMBL" id="PVX29132.1"/>
    </source>
</evidence>
<evidence type="ECO:0000256" key="8">
    <source>
        <dbReference type="ARBA" id="ARBA00022475"/>
    </source>
</evidence>
<keyword evidence="16" id="KW-0594">Phospholipid biosynthesis</keyword>
<protein>
    <recommendedName>
        <fullName evidence="7 18">Phosphatidate cytidylyltransferase</fullName>
        <ecNumber evidence="6 18">2.7.7.41</ecNumber>
    </recommendedName>
</protein>
<evidence type="ECO:0000256" key="18">
    <source>
        <dbReference type="RuleBase" id="RU003938"/>
    </source>
</evidence>
<evidence type="ECO:0000256" key="12">
    <source>
        <dbReference type="ARBA" id="ARBA00022695"/>
    </source>
</evidence>
<proteinExistence type="inferred from homology"/>
<comment type="pathway">
    <text evidence="3 18">Phospholipid metabolism; CDP-diacylglycerol biosynthesis; CDP-diacylglycerol from sn-glycerol 3-phosphate: step 3/3.</text>
</comment>
<dbReference type="EMBL" id="QENQ01000001">
    <property type="protein sequence ID" value="PVX29132.1"/>
    <property type="molecule type" value="Genomic_DNA"/>
</dbReference>
<evidence type="ECO:0000256" key="14">
    <source>
        <dbReference type="ARBA" id="ARBA00023098"/>
    </source>
</evidence>
<feature type="transmembrane region" description="Helical" evidence="19">
    <location>
        <begin position="63"/>
        <end position="96"/>
    </location>
</feature>
<comment type="similarity">
    <text evidence="5 18">Belongs to the CDS family.</text>
</comment>
<organism evidence="20 21">
    <name type="scientific">Sphingomonas pokkalii</name>
    <dbReference type="NCBI Taxonomy" id="2175090"/>
    <lineage>
        <taxon>Bacteria</taxon>
        <taxon>Pseudomonadati</taxon>
        <taxon>Pseudomonadota</taxon>
        <taxon>Alphaproteobacteria</taxon>
        <taxon>Sphingomonadales</taxon>
        <taxon>Sphingomonadaceae</taxon>
        <taxon>Sphingomonas</taxon>
    </lineage>
</organism>
<dbReference type="GO" id="GO:0016024">
    <property type="term" value="P:CDP-diacylglycerol biosynthetic process"/>
    <property type="evidence" value="ECO:0007669"/>
    <property type="project" value="UniProtKB-UniPathway"/>
</dbReference>
<dbReference type="Pfam" id="PF01148">
    <property type="entry name" value="CTP_transf_1"/>
    <property type="match status" value="1"/>
</dbReference>
<accession>A0A2U0SCP4</accession>
<dbReference type="PANTHER" id="PTHR46382:SF1">
    <property type="entry name" value="PHOSPHATIDATE CYTIDYLYLTRANSFERASE"/>
    <property type="match status" value="1"/>
</dbReference>
<evidence type="ECO:0000256" key="5">
    <source>
        <dbReference type="ARBA" id="ARBA00010185"/>
    </source>
</evidence>
<comment type="catalytic activity">
    <reaction evidence="1 18">
        <text>a 1,2-diacyl-sn-glycero-3-phosphate + CTP + H(+) = a CDP-1,2-diacyl-sn-glycerol + diphosphate</text>
        <dbReference type="Rhea" id="RHEA:16229"/>
        <dbReference type="ChEBI" id="CHEBI:15378"/>
        <dbReference type="ChEBI" id="CHEBI:33019"/>
        <dbReference type="ChEBI" id="CHEBI:37563"/>
        <dbReference type="ChEBI" id="CHEBI:58332"/>
        <dbReference type="ChEBI" id="CHEBI:58608"/>
        <dbReference type="EC" id="2.7.7.41"/>
    </reaction>
</comment>
<dbReference type="GO" id="GO:0004605">
    <property type="term" value="F:phosphatidate cytidylyltransferase activity"/>
    <property type="evidence" value="ECO:0007669"/>
    <property type="project" value="UniProtKB-EC"/>
</dbReference>
<evidence type="ECO:0000256" key="1">
    <source>
        <dbReference type="ARBA" id="ARBA00001698"/>
    </source>
</evidence>
<evidence type="ECO:0000256" key="4">
    <source>
        <dbReference type="ARBA" id="ARBA00005189"/>
    </source>
</evidence>
<sequence length="266" mass="27604">MSKNADLPKRAIVGLALVGLAVAALWAGGYGFWLVVCVMAVLMIGEWALLAGDTAKRQLSQYVLTVPLAILSPAAAGPGFLALGLIFGAFFFVAIVTRNAKLAAGQIYVGLPVLALLLLRAHPQGFAATLWTMAIVWVCDSGAYFAGRAIGGPKLAPTISPNKTWAGLIGGLIAAVAFSAAFFWLAPGPAIDGWLVVVSPLVAISSQLGDLYESHLKRVAGVKDSGNLLPGHGGILDRLDGLVFAAPAAAVFFAIHHQVVLGGVWW</sequence>
<keyword evidence="12 18" id="KW-0548">Nucleotidyltransferase</keyword>
<feature type="transmembrane region" description="Helical" evidence="19">
    <location>
        <begin position="102"/>
        <end position="119"/>
    </location>
</feature>
<name>A0A2U0SCP4_9SPHN</name>
<keyword evidence="8" id="KW-1003">Cell membrane</keyword>
<evidence type="ECO:0000256" key="16">
    <source>
        <dbReference type="ARBA" id="ARBA00023209"/>
    </source>
</evidence>
<evidence type="ECO:0000256" key="15">
    <source>
        <dbReference type="ARBA" id="ARBA00023136"/>
    </source>
</evidence>
<gene>
    <name evidence="20" type="ORF">DD559_07120</name>
</gene>
<keyword evidence="15 19" id="KW-0472">Membrane</keyword>
<feature type="transmembrane region" description="Helical" evidence="19">
    <location>
        <begin position="165"/>
        <end position="185"/>
    </location>
</feature>
<reference evidence="20 21" key="1">
    <citation type="submission" date="2018-05" db="EMBL/GenBank/DDBJ databases">
        <title>Description of Sphingomonas pokkalii sp nov, isolated from the rhizosphere of saline tolerant pokkali rice and its draft genome analysis.</title>
        <authorList>
            <person name="Menon R."/>
            <person name="Kumari S."/>
            <person name="Rameshkumar N."/>
        </authorList>
    </citation>
    <scope>NUCLEOTIDE SEQUENCE [LARGE SCALE GENOMIC DNA]</scope>
    <source>
        <strain evidence="20 21">L3B27</strain>
    </source>
</reference>
<dbReference type="AlphaFoldDB" id="A0A2U0SCP4"/>
<keyword evidence="10 18" id="KW-0808">Transferase</keyword>
<evidence type="ECO:0000313" key="21">
    <source>
        <dbReference type="Proteomes" id="UP000245890"/>
    </source>
</evidence>
<keyword evidence="14" id="KW-0443">Lipid metabolism</keyword>
<evidence type="ECO:0000256" key="2">
    <source>
        <dbReference type="ARBA" id="ARBA00004651"/>
    </source>
</evidence>
<evidence type="ECO:0000256" key="13">
    <source>
        <dbReference type="ARBA" id="ARBA00022989"/>
    </source>
</evidence>
<dbReference type="GO" id="GO:0005886">
    <property type="term" value="C:plasma membrane"/>
    <property type="evidence" value="ECO:0007669"/>
    <property type="project" value="UniProtKB-SubCell"/>
</dbReference>
<dbReference type="PANTHER" id="PTHR46382">
    <property type="entry name" value="PHOSPHATIDATE CYTIDYLYLTRANSFERASE"/>
    <property type="match status" value="1"/>
</dbReference>
<feature type="transmembrane region" description="Helical" evidence="19">
    <location>
        <begin position="126"/>
        <end position="145"/>
    </location>
</feature>